<sequence length="2411" mass="272842">MQNRQGYCSYCCVRYNNLEQHVASSQHRYLTTQTRRQMGTTSLMERFLQDVLRHHPYHYQESRSMQNERLPMNAVSQLEAVPTDNVISEEVSEDNSGVRREISAKQCEPNEELYSGSRKSQEYIQGVSVRPSVIQKLEKGRQQPLKFVHKIGSGLSEFPQVGIGQTTNNGQNSIYLSVISHAPASCLPENSDVRPLTTNTTDLPQVIHLDSISKCSPKKVDKYFEQLGRNSRNPVLSYHLETPVSYEKPEESNRRSLCISSDKLIIKEDIKSEGKTLSTDFKIHDVMDTKDSLKCEPFSKLIVNPNKSLKKTDMPSNKQVFEDAVPRYHEKLSNMDDIKEEKHLVFNKSAFLENKSLVSSEMKFGCGSLQSASDQPKGFVQDICEQGQIDQEDKNSELRSYEMSFDCNPSFHSLAEQPKVIAKEINISSKVHADFQYKNKKSCDCDGAPRLASNQIHVIVKETNLKKAMPISLVDESYESSGSEITSDCDASLQSTDDCPQQHAKVVSLSEGVHIDLVDKDYGSSSSEASADSFYPLQSVVRQLPVAVTETRLQKGHIYLVDRNYGSSCSESSFDDYVLQSVVDHPHLTFKERKDRCVYLKNENQNLSSAEAHLDCDVSLNAVIDDPQRTVEEINLLKENNNLVDINRESHGPKMHFHTDAQLVAKHFQEAVKVNSEEVATNLASKSAKSRISNLISHGFHYQPANDQPQGALDEINMKESNVDIEVKSCGYCSSDLTFDSDPPFLSVTERSELDIEEIRKECINLKDKNCDSNSSEITFDSDIPLCSVDQPQIAVYGEESITLENKRNESCISEITFDSDMCLYSRADPPKIDVKEIFQKEEYAYLGQKNDETCASKMSLDSYVSPVINPPEEAIKKLHLQKQEEVHLKNKENESSSSEVSLDDIFYSMTENSEDPTEEVDIQKEKQIHLENKANEPNISEISLKTDICLHLMTKHPDITVKGKNNQKEEHIIDKGSELSTSEINLDSDVPLISVTHKPEVVTKEIWPQKEKHANRFQDKSVEFTGSEINLFSELHYSVTESQVKKLNKEINVQKEVNIVEENKSVTCSGSEVINSSVPPLLMTKRPQIVVLKEDHVGPEEKSTEPRGLNINWDIASSLPSVIEQPQQTILKEKHIDLEDTNSKFSDCKINLYFDNPLKPLTEQFQEVANKTNLCKEKNIALENKVDENNGSKLFNSDVSLQFVADQPEVAVKRIKLENEGHLYLEGKNVRYSGSVMSLDSDFLVQSVVDQPQINILQQEHTELASKHSQSTGSEISFDSEDSVQSVADQLRETVKEISLWKDEADMEGRRDESKGFEVVHDSGVIFRSTSGRTEKVIKEIKLWKEHVALEDKTVQSSDSKINSDANEPLQFVANEIQKDITEINLLREGQVCLDVKGYETSDSEVIYVSNTSLQSVVEQPHVLEEKHATRKDERIDPCGPETSFASGDHLQSVTDHLQKDVKEISLWKEDHVYLEDKSYKLGDFEINYDSDNPVHFVTDEYPVREVNLQKKAQTDLNSKNYKSIISEIKCNSGVCLQLKVDEPQMVCKEINFQKEEHLNMEEKTSDSEIICDSDVPLHIVVDHHGVSIKEPNLQKMLFVDLVTSDDDCEMISDSDSTFQSVIDSPQMTVKEINCINTESFCLEGESHNCYSSPVGYVCEVSPGSLTNKSRETFKVVNQKKDYIILQESSCASYGSERSFQVDASLQSLTYQSQGVDKKMVKFIDLEDKSCDSDSPKKNFKWEDVSQSVIHELQKADKEVSLQKDLENTHLKDKNCKPSVSAVDWNTSPESTVHQMIDKSNFLKLKHKNLELKSCEPCSGMSFQCDPSFQSDTNQLREAVNKTDVSKMSFGWKEKNYDSHSNSVPVIDSKVNPGKTKGAIQNNLEPVLEALPHIPPSFVGKTWSQIMTEEDIKISALVKEFREGHFHCYFDDDYETRKIKKKNLNEGKNITWADINQDTTSIQVFSDYDDSTCDISDIDDFSVALDKFSHYSAVKMPYEQPWRVASRCQAVKISHGTQTNVMSHPGTKIVGEEEDSTIRMHLQKDGEKKRKVKIGKLEFLELGTHVLKPLQPNALLCVLSSNMFKLQEGNKSFSLPKKRPPSPKNNCDFNIEYTYKQDSFSSYDPLNSQIMSDPPLNVTMPEYDGDNQVHVDFDGRDLNVEDGDVDLQSFVRNESVACEWASGSSVSLEESEILNSSAAPRDSNFQFTLSNCDVAKISPKLVTNKFLESKKKIQRRKVTTDNKPGFSKMIHKPILLQQKKGIASKKQSIWIRTKPSEIIRKYISKFSVFLRHKYQSRNIFIRMSLKERSDVSSLKTVEKPASIPSSSSVPSAGPEEQLVGAIANSSPKQPVQASSSTAQRKRNGKEKCPRKKVKKPFKPVRVYALRSMCSEMSYYDRVKTRLSNNCELMR</sequence>
<proteinExistence type="predicted"/>
<feature type="compositionally biased region" description="Low complexity" evidence="5">
    <location>
        <begin position="2321"/>
        <end position="2335"/>
    </location>
</feature>
<dbReference type="PANTHER" id="PTHR21639:SF5">
    <property type="entry name" value="DBF4-TYPE ZINC FINGER-CONTAINING PROTEIN 2"/>
    <property type="match status" value="1"/>
</dbReference>
<feature type="region of interest" description="Disordered" evidence="5">
    <location>
        <begin position="2315"/>
        <end position="2375"/>
    </location>
</feature>
<keyword evidence="3" id="KW-0862">Zinc</keyword>
<dbReference type="GO" id="GO:0008270">
    <property type="term" value="F:zinc ion binding"/>
    <property type="evidence" value="ECO:0007669"/>
    <property type="project" value="UniProtKB-KW"/>
</dbReference>
<name>A0A8J6DU81_GALPY</name>
<evidence type="ECO:0000256" key="2">
    <source>
        <dbReference type="ARBA" id="ARBA00022771"/>
    </source>
</evidence>
<dbReference type="InterPro" id="IPR006572">
    <property type="entry name" value="Znf_DBF"/>
</dbReference>
<reference evidence="7" key="1">
    <citation type="journal article" date="2021" name="Evol. Appl.">
        <title>The genome of the Pyrenean desman and the effects of bottlenecks and inbreeding on the genomic landscape of an endangered species.</title>
        <authorList>
            <person name="Escoda L."/>
            <person name="Castresana J."/>
        </authorList>
    </citation>
    <scope>NUCLEOTIDE SEQUENCE</scope>
    <source>
        <strain evidence="7">IBE-C5619</strain>
    </source>
</reference>
<accession>A0A8J6DU81</accession>
<keyword evidence="8" id="KW-1185">Reference proteome</keyword>
<gene>
    <name evidence="7" type="ORF">J0S82_014061</name>
</gene>
<dbReference type="InterPro" id="IPR038890">
    <property type="entry name" value="ZDBF2"/>
</dbReference>
<keyword evidence="1" id="KW-0479">Metal-binding</keyword>
<dbReference type="PROSITE" id="PS51265">
    <property type="entry name" value="ZF_DBF4"/>
    <property type="match status" value="1"/>
</dbReference>
<feature type="domain" description="DBF4-type" evidence="6">
    <location>
        <begin position="1"/>
        <end position="50"/>
    </location>
</feature>
<keyword evidence="2 4" id="KW-0863">Zinc-finger</keyword>
<feature type="compositionally biased region" description="Polar residues" evidence="5">
    <location>
        <begin position="2344"/>
        <end position="2359"/>
    </location>
</feature>
<evidence type="ECO:0000256" key="1">
    <source>
        <dbReference type="ARBA" id="ARBA00022723"/>
    </source>
</evidence>
<dbReference type="InterPro" id="IPR038545">
    <property type="entry name" value="Znf_DBF_sf"/>
</dbReference>
<feature type="compositionally biased region" description="Basic residues" evidence="5">
    <location>
        <begin position="2360"/>
        <end position="2375"/>
    </location>
</feature>
<organism evidence="7 8">
    <name type="scientific">Galemys pyrenaicus</name>
    <name type="common">Iberian desman</name>
    <name type="synonym">Pyrenean desman</name>
    <dbReference type="NCBI Taxonomy" id="202257"/>
    <lineage>
        <taxon>Eukaryota</taxon>
        <taxon>Metazoa</taxon>
        <taxon>Chordata</taxon>
        <taxon>Craniata</taxon>
        <taxon>Vertebrata</taxon>
        <taxon>Euteleostomi</taxon>
        <taxon>Mammalia</taxon>
        <taxon>Eutheria</taxon>
        <taxon>Laurasiatheria</taxon>
        <taxon>Eulipotyphla</taxon>
        <taxon>Talpidae</taxon>
        <taxon>Galemys</taxon>
    </lineage>
</organism>
<dbReference type="Proteomes" id="UP000700334">
    <property type="component" value="Unassembled WGS sequence"/>
</dbReference>
<evidence type="ECO:0000313" key="7">
    <source>
        <dbReference type="EMBL" id="KAG8520941.1"/>
    </source>
</evidence>
<protein>
    <submittedName>
        <fullName evidence="7">DBF4-type zinc finger-containing protein 2</fullName>
    </submittedName>
</protein>
<dbReference type="GO" id="GO:0071514">
    <property type="term" value="P:genomic imprinting"/>
    <property type="evidence" value="ECO:0007669"/>
    <property type="project" value="TreeGrafter"/>
</dbReference>
<evidence type="ECO:0000256" key="4">
    <source>
        <dbReference type="PROSITE-ProRule" id="PRU00600"/>
    </source>
</evidence>
<dbReference type="EMBL" id="JAGFMF010011501">
    <property type="protein sequence ID" value="KAG8520941.1"/>
    <property type="molecule type" value="Genomic_DNA"/>
</dbReference>
<evidence type="ECO:0000256" key="3">
    <source>
        <dbReference type="ARBA" id="ARBA00022833"/>
    </source>
</evidence>
<dbReference type="Gene3D" id="6.10.250.3410">
    <property type="entry name" value="DBF zinc finger"/>
    <property type="match status" value="1"/>
</dbReference>
<evidence type="ECO:0000259" key="6">
    <source>
        <dbReference type="PROSITE" id="PS51265"/>
    </source>
</evidence>
<dbReference type="OrthoDB" id="9905711at2759"/>
<comment type="caution">
    <text evidence="7">The sequence shown here is derived from an EMBL/GenBank/DDBJ whole genome shotgun (WGS) entry which is preliminary data.</text>
</comment>
<dbReference type="GO" id="GO:0003676">
    <property type="term" value="F:nucleic acid binding"/>
    <property type="evidence" value="ECO:0007669"/>
    <property type="project" value="InterPro"/>
</dbReference>
<evidence type="ECO:0000313" key="8">
    <source>
        <dbReference type="Proteomes" id="UP000700334"/>
    </source>
</evidence>
<evidence type="ECO:0000256" key="5">
    <source>
        <dbReference type="SAM" id="MobiDB-lite"/>
    </source>
</evidence>
<dbReference type="PANTHER" id="PTHR21639">
    <property type="entry name" value="DBF4-TYPE ZINC FINGER-CONTAINING PROTEIN 2"/>
    <property type="match status" value="1"/>
</dbReference>